<accession>A0A4C1WZY6</accession>
<dbReference type="Proteomes" id="UP000299102">
    <property type="component" value="Unassembled WGS sequence"/>
</dbReference>
<name>A0A4C1WZY6_EUMVA</name>
<proteinExistence type="predicted"/>
<sequence length="67" mass="7603">MNPKKSLRNKHAQNQLRHELAEHELAQKHKELSISTVGTAITTMAFISSQSAAPEWRSRRSRHSIGI</sequence>
<evidence type="ECO:0000313" key="2">
    <source>
        <dbReference type="Proteomes" id="UP000299102"/>
    </source>
</evidence>
<reference evidence="1 2" key="1">
    <citation type="journal article" date="2019" name="Commun. Biol.">
        <title>The bagworm genome reveals a unique fibroin gene that provides high tensile strength.</title>
        <authorList>
            <person name="Kono N."/>
            <person name="Nakamura H."/>
            <person name="Ohtoshi R."/>
            <person name="Tomita M."/>
            <person name="Numata K."/>
            <person name="Arakawa K."/>
        </authorList>
    </citation>
    <scope>NUCLEOTIDE SEQUENCE [LARGE SCALE GENOMIC DNA]</scope>
</reference>
<protein>
    <submittedName>
        <fullName evidence="1">Uncharacterized protein</fullName>
    </submittedName>
</protein>
<comment type="caution">
    <text evidence="1">The sequence shown here is derived from an EMBL/GenBank/DDBJ whole genome shotgun (WGS) entry which is preliminary data.</text>
</comment>
<evidence type="ECO:0000313" key="1">
    <source>
        <dbReference type="EMBL" id="GBP57068.1"/>
    </source>
</evidence>
<organism evidence="1 2">
    <name type="scientific">Eumeta variegata</name>
    <name type="common">Bagworm moth</name>
    <name type="synonym">Eumeta japonica</name>
    <dbReference type="NCBI Taxonomy" id="151549"/>
    <lineage>
        <taxon>Eukaryota</taxon>
        <taxon>Metazoa</taxon>
        <taxon>Ecdysozoa</taxon>
        <taxon>Arthropoda</taxon>
        <taxon>Hexapoda</taxon>
        <taxon>Insecta</taxon>
        <taxon>Pterygota</taxon>
        <taxon>Neoptera</taxon>
        <taxon>Endopterygota</taxon>
        <taxon>Lepidoptera</taxon>
        <taxon>Glossata</taxon>
        <taxon>Ditrysia</taxon>
        <taxon>Tineoidea</taxon>
        <taxon>Psychidae</taxon>
        <taxon>Oiketicinae</taxon>
        <taxon>Eumeta</taxon>
    </lineage>
</organism>
<dbReference type="AlphaFoldDB" id="A0A4C1WZY6"/>
<keyword evidence="2" id="KW-1185">Reference proteome</keyword>
<dbReference type="EMBL" id="BGZK01000708">
    <property type="protein sequence ID" value="GBP57068.1"/>
    <property type="molecule type" value="Genomic_DNA"/>
</dbReference>
<gene>
    <name evidence="1" type="ORF">EVAR_36735_1</name>
</gene>